<reference evidence="2 3" key="1">
    <citation type="journal article" date="2008" name="Nature">
        <title>The genome of the model beetle and pest Tribolium castaneum.</title>
        <authorList>
            <consortium name="Tribolium Genome Sequencing Consortium"/>
            <person name="Richards S."/>
            <person name="Gibbs R.A."/>
            <person name="Weinstock G.M."/>
            <person name="Brown S.J."/>
            <person name="Denell R."/>
            <person name="Beeman R.W."/>
            <person name="Gibbs R."/>
            <person name="Beeman R.W."/>
            <person name="Brown S.J."/>
            <person name="Bucher G."/>
            <person name="Friedrich M."/>
            <person name="Grimmelikhuijzen C.J."/>
            <person name="Klingler M."/>
            <person name="Lorenzen M."/>
            <person name="Richards S."/>
            <person name="Roth S."/>
            <person name="Schroder R."/>
            <person name="Tautz D."/>
            <person name="Zdobnov E.M."/>
            <person name="Muzny D."/>
            <person name="Gibbs R.A."/>
            <person name="Weinstock G.M."/>
            <person name="Attaway T."/>
            <person name="Bell S."/>
            <person name="Buhay C.J."/>
            <person name="Chandrabose M.N."/>
            <person name="Chavez D."/>
            <person name="Clerk-Blankenburg K.P."/>
            <person name="Cree A."/>
            <person name="Dao M."/>
            <person name="Davis C."/>
            <person name="Chacko J."/>
            <person name="Dinh H."/>
            <person name="Dugan-Rocha S."/>
            <person name="Fowler G."/>
            <person name="Garner T.T."/>
            <person name="Garnes J."/>
            <person name="Gnirke A."/>
            <person name="Hawes A."/>
            <person name="Hernandez J."/>
            <person name="Hines S."/>
            <person name="Holder M."/>
            <person name="Hume J."/>
            <person name="Jhangiani S.N."/>
            <person name="Joshi V."/>
            <person name="Khan Z.M."/>
            <person name="Jackson L."/>
            <person name="Kovar C."/>
            <person name="Kowis A."/>
            <person name="Lee S."/>
            <person name="Lewis L.R."/>
            <person name="Margolis J."/>
            <person name="Morgan M."/>
            <person name="Nazareth L.V."/>
            <person name="Nguyen N."/>
            <person name="Okwuonu G."/>
            <person name="Parker D."/>
            <person name="Richards S."/>
            <person name="Ruiz S.J."/>
            <person name="Santibanez J."/>
            <person name="Savard J."/>
            <person name="Scherer S.E."/>
            <person name="Schneider B."/>
            <person name="Sodergren E."/>
            <person name="Tautz D."/>
            <person name="Vattahil S."/>
            <person name="Villasana D."/>
            <person name="White C.S."/>
            <person name="Wright R."/>
            <person name="Park Y."/>
            <person name="Beeman R.W."/>
            <person name="Lord J."/>
            <person name="Oppert B."/>
            <person name="Lorenzen M."/>
            <person name="Brown S."/>
            <person name="Wang L."/>
            <person name="Savard J."/>
            <person name="Tautz D."/>
            <person name="Richards S."/>
            <person name="Weinstock G."/>
            <person name="Gibbs R.A."/>
            <person name="Liu Y."/>
            <person name="Worley K."/>
            <person name="Weinstock G."/>
            <person name="Elsik C.G."/>
            <person name="Reese J.T."/>
            <person name="Elhaik E."/>
            <person name="Landan G."/>
            <person name="Graur D."/>
            <person name="Arensburger P."/>
            <person name="Atkinson P."/>
            <person name="Beeman R.W."/>
            <person name="Beidler J."/>
            <person name="Brown S.J."/>
            <person name="Demuth J.P."/>
            <person name="Drury D.W."/>
            <person name="Du Y.Z."/>
            <person name="Fujiwara H."/>
            <person name="Lorenzen M."/>
            <person name="Maselli V."/>
            <person name="Osanai M."/>
            <person name="Park Y."/>
            <person name="Robertson H.M."/>
            <person name="Tu Z."/>
            <person name="Wang J.J."/>
            <person name="Wang S."/>
            <person name="Richards S."/>
            <person name="Song H."/>
            <person name="Zhang L."/>
            <person name="Sodergren E."/>
            <person name="Werner D."/>
            <person name="Stanke M."/>
            <person name="Morgenstern B."/>
            <person name="Solovyev V."/>
            <person name="Kosarev P."/>
            <person name="Brown G."/>
            <person name="Chen H.C."/>
            <person name="Ermolaeva O."/>
            <person name="Hlavina W."/>
            <person name="Kapustin Y."/>
            <person name="Kiryutin B."/>
            <person name="Kitts P."/>
            <person name="Maglott D."/>
            <person name="Pruitt K."/>
            <person name="Sapojnikov V."/>
            <person name="Souvorov A."/>
            <person name="Mackey A.J."/>
            <person name="Waterhouse R.M."/>
            <person name="Wyder S."/>
            <person name="Zdobnov E.M."/>
            <person name="Zdobnov E.M."/>
            <person name="Wyder S."/>
            <person name="Kriventseva E.V."/>
            <person name="Kadowaki T."/>
            <person name="Bork P."/>
            <person name="Aranda M."/>
            <person name="Bao R."/>
            <person name="Beermann A."/>
            <person name="Berns N."/>
            <person name="Bolognesi R."/>
            <person name="Bonneton F."/>
            <person name="Bopp D."/>
            <person name="Brown S.J."/>
            <person name="Bucher G."/>
            <person name="Butts T."/>
            <person name="Chaumot A."/>
            <person name="Denell R.E."/>
            <person name="Ferrier D.E."/>
            <person name="Friedrich M."/>
            <person name="Gordon C.M."/>
            <person name="Jindra M."/>
            <person name="Klingler M."/>
            <person name="Lan Q."/>
            <person name="Lattorff H.M."/>
            <person name="Laudet V."/>
            <person name="von Levetsow C."/>
            <person name="Liu Z."/>
            <person name="Lutz R."/>
            <person name="Lynch J.A."/>
            <person name="da Fonseca R.N."/>
            <person name="Posnien N."/>
            <person name="Reuter R."/>
            <person name="Roth S."/>
            <person name="Savard J."/>
            <person name="Schinko J.B."/>
            <person name="Schmitt C."/>
            <person name="Schoppmeier M."/>
            <person name="Schroder R."/>
            <person name="Shippy T.D."/>
            <person name="Simonnet F."/>
            <person name="Marques-Souza H."/>
            <person name="Tautz D."/>
            <person name="Tomoyasu Y."/>
            <person name="Trauner J."/>
            <person name="Van der Zee M."/>
            <person name="Vervoort M."/>
            <person name="Wittkopp N."/>
            <person name="Wimmer E.A."/>
            <person name="Yang X."/>
            <person name="Jones A.K."/>
            <person name="Sattelle D.B."/>
            <person name="Ebert P.R."/>
            <person name="Nelson D."/>
            <person name="Scott J.G."/>
            <person name="Beeman R.W."/>
            <person name="Muthukrishnan S."/>
            <person name="Kramer K.J."/>
            <person name="Arakane Y."/>
            <person name="Beeman R.W."/>
            <person name="Zhu Q."/>
            <person name="Hogenkamp D."/>
            <person name="Dixit R."/>
            <person name="Oppert B."/>
            <person name="Jiang H."/>
            <person name="Zou Z."/>
            <person name="Marshall J."/>
            <person name="Elpidina E."/>
            <person name="Vinokurov K."/>
            <person name="Oppert C."/>
            <person name="Zou Z."/>
            <person name="Evans J."/>
            <person name="Lu Z."/>
            <person name="Zhao P."/>
            <person name="Sumathipala N."/>
            <person name="Altincicek B."/>
            <person name="Vilcinskas A."/>
            <person name="Williams M."/>
            <person name="Hultmark D."/>
            <person name="Hetru C."/>
            <person name="Jiang H."/>
            <person name="Grimmelikhuijzen C.J."/>
            <person name="Hauser F."/>
            <person name="Cazzamali G."/>
            <person name="Williamson M."/>
            <person name="Park Y."/>
            <person name="Li B."/>
            <person name="Tanaka Y."/>
            <person name="Predel R."/>
            <person name="Neupert S."/>
            <person name="Schachtner J."/>
            <person name="Verleyen P."/>
            <person name="Raible F."/>
            <person name="Bork P."/>
            <person name="Friedrich M."/>
            <person name="Walden K.K."/>
            <person name="Robertson H.M."/>
            <person name="Angeli S."/>
            <person name="Foret S."/>
            <person name="Bucher G."/>
            <person name="Schuetz S."/>
            <person name="Maleszka R."/>
            <person name="Wimmer E.A."/>
            <person name="Beeman R.W."/>
            <person name="Lorenzen M."/>
            <person name="Tomoyasu Y."/>
            <person name="Miller S.C."/>
            <person name="Grossmann D."/>
            <person name="Bucher G."/>
        </authorList>
    </citation>
    <scope>NUCLEOTIDE SEQUENCE [LARGE SCALE GENOMIC DNA]</scope>
    <source>
        <strain evidence="2 3">Georgia GA2</strain>
    </source>
</reference>
<feature type="signal peptide" evidence="1">
    <location>
        <begin position="1"/>
        <end position="24"/>
    </location>
</feature>
<keyword evidence="3" id="KW-1185">Reference proteome</keyword>
<keyword evidence="1" id="KW-0732">Signal</keyword>
<dbReference type="EMBL" id="KQ971372">
    <property type="protein sequence ID" value="KYB25204.1"/>
    <property type="molecule type" value="Genomic_DNA"/>
</dbReference>
<dbReference type="Proteomes" id="UP000007266">
    <property type="component" value="Linkage group 9"/>
</dbReference>
<name>A0A139WB78_TRICA</name>
<accession>A0A139WB78</accession>
<gene>
    <name evidence="2" type="primary">AUGUSTUS-3.0.2_34876</name>
    <name evidence="2" type="ORF">TcasGA2_TC034876</name>
</gene>
<protein>
    <submittedName>
        <fullName evidence="2">Uncharacterized protein</fullName>
    </submittedName>
</protein>
<reference evidence="2 3" key="2">
    <citation type="journal article" date="2010" name="Nucleic Acids Res.">
        <title>BeetleBase in 2010: revisions to provide comprehensive genomic information for Tribolium castaneum.</title>
        <authorList>
            <person name="Kim H.S."/>
            <person name="Murphy T."/>
            <person name="Xia J."/>
            <person name="Caragea D."/>
            <person name="Park Y."/>
            <person name="Beeman R.W."/>
            <person name="Lorenzen M.D."/>
            <person name="Butcher S."/>
            <person name="Manak J.R."/>
            <person name="Brown S.J."/>
        </authorList>
    </citation>
    <scope>GENOME REANNOTATION</scope>
    <source>
        <strain evidence="2 3">Georgia GA2</strain>
    </source>
</reference>
<evidence type="ECO:0000313" key="3">
    <source>
        <dbReference type="Proteomes" id="UP000007266"/>
    </source>
</evidence>
<evidence type="ECO:0000256" key="1">
    <source>
        <dbReference type="SAM" id="SignalP"/>
    </source>
</evidence>
<organism evidence="2 3">
    <name type="scientific">Tribolium castaneum</name>
    <name type="common">Red flour beetle</name>
    <dbReference type="NCBI Taxonomy" id="7070"/>
    <lineage>
        <taxon>Eukaryota</taxon>
        <taxon>Metazoa</taxon>
        <taxon>Ecdysozoa</taxon>
        <taxon>Arthropoda</taxon>
        <taxon>Hexapoda</taxon>
        <taxon>Insecta</taxon>
        <taxon>Pterygota</taxon>
        <taxon>Neoptera</taxon>
        <taxon>Endopterygota</taxon>
        <taxon>Coleoptera</taxon>
        <taxon>Polyphaga</taxon>
        <taxon>Cucujiformia</taxon>
        <taxon>Tenebrionidae</taxon>
        <taxon>Tenebrionidae incertae sedis</taxon>
        <taxon>Tribolium</taxon>
    </lineage>
</organism>
<dbReference type="InParanoid" id="A0A139WB78"/>
<dbReference type="AlphaFoldDB" id="A0A139WB78"/>
<proteinExistence type="predicted"/>
<evidence type="ECO:0000313" key="2">
    <source>
        <dbReference type="EMBL" id="KYB25204.1"/>
    </source>
</evidence>
<sequence>MKFTLFFYFCTIFFIHLNITPTPASQTQDDISKLPFLKRIEKFLDSLLSQFPLESSKAKSSNFFSQPLALLYSQKKEPPQGLSSYFFSQSDPSKQMQGRSLGSTAFTWLVPGGRAIYDCYTKAIQIKDMITGAHEKRSLSSDLIKILPQIF</sequence>
<feature type="chain" id="PRO_5007299572" evidence="1">
    <location>
        <begin position="25"/>
        <end position="151"/>
    </location>
</feature>